<keyword evidence="6 9" id="KW-0547">Nucleotide-binding</keyword>
<comment type="subunit">
    <text evidence="9">Component of a pre-mRNA cleavage factor complex. Interacts directly with PCF11.</text>
</comment>
<dbReference type="InterPro" id="IPR010655">
    <property type="entry name" value="Clp1_C"/>
</dbReference>
<name>A0AAN7ATW4_9PEZI</name>
<comment type="subcellular location">
    <subcellularLocation>
        <location evidence="2 9">Nucleus</location>
    </subcellularLocation>
</comment>
<dbReference type="InterPro" id="IPR032319">
    <property type="entry name" value="CLP1_P"/>
</dbReference>
<dbReference type="PANTHER" id="PTHR12755:SF6">
    <property type="entry name" value="POLYRIBONUCLEOTIDE 5'-HYDROXYL-KINASE CLP1"/>
    <property type="match status" value="1"/>
</dbReference>
<evidence type="ECO:0000313" key="13">
    <source>
        <dbReference type="EMBL" id="KAK4199208.1"/>
    </source>
</evidence>
<dbReference type="GO" id="GO:0031124">
    <property type="term" value="P:mRNA 3'-end processing"/>
    <property type="evidence" value="ECO:0007669"/>
    <property type="project" value="UniProtKB-UniRule"/>
</dbReference>
<dbReference type="Pfam" id="PF16573">
    <property type="entry name" value="CLP1_N"/>
    <property type="match status" value="1"/>
</dbReference>
<gene>
    <name evidence="9" type="primary">CLP1</name>
    <name evidence="13" type="ORF">QBC40DRAFT_282399</name>
</gene>
<sequence length="471" mass="51056">MSIPGLGQITAQQSSAPATRTVALHPFSEWRFQISPASTAACRLVAGTAERDGTELAQNKTYSLTRCRSKIVSFTGATLEVSGEFESENVKHSPTPAASPFVAYLNLHFLLQARRTQASQGGNGQGPRVMICGPAATGKSSLAKMLIGWATRQNEQPVLATVDPRDGMLALPGTLSAAVFATVMDVEDPEGGVGVGCTPSSGPSAVPVKLPVGYYFGREKVEDDEQLWKDLVRRLGSSVRAKTGGDQGVRRGGVVIDTPAVDFKKGEVKVKNEDGQQQVEQGGGVEGLMHVVREFAVNIIVVLGSPDLEAELRSRNNKSTLGEPIEIVNLDKPDGVVEQDRQYLLSSRKALIKDYFFGDSKRALSPSVQSFSFDDVVIFRAVDGLDLDDPPQVLERAEITEEMSHWTLAVMDASVNDPLETIRQAPVIGWVCVSDVDKDRRRMKILSPVSGRLTRPMVWGRWPEPYVNLLG</sequence>
<dbReference type="Pfam" id="PF06807">
    <property type="entry name" value="Clp1"/>
    <property type="match status" value="1"/>
</dbReference>
<feature type="domain" description="Clp1 P-loop" evidence="12">
    <location>
        <begin position="133"/>
        <end position="260"/>
    </location>
</feature>
<dbReference type="InterPro" id="IPR028606">
    <property type="entry name" value="Clp1"/>
</dbReference>
<dbReference type="Pfam" id="PF16575">
    <property type="entry name" value="CLP1_P"/>
    <property type="match status" value="2"/>
</dbReference>
<reference evidence="13" key="2">
    <citation type="submission" date="2023-05" db="EMBL/GenBank/DDBJ databases">
        <authorList>
            <consortium name="Lawrence Berkeley National Laboratory"/>
            <person name="Steindorff A."/>
            <person name="Hensen N."/>
            <person name="Bonometti L."/>
            <person name="Westerberg I."/>
            <person name="Brannstrom I.O."/>
            <person name="Guillou S."/>
            <person name="Cros-Aarteil S."/>
            <person name="Calhoun S."/>
            <person name="Haridas S."/>
            <person name="Kuo A."/>
            <person name="Mondo S."/>
            <person name="Pangilinan J."/>
            <person name="Riley R."/>
            <person name="Labutti K."/>
            <person name="Andreopoulos B."/>
            <person name="Lipzen A."/>
            <person name="Chen C."/>
            <person name="Yanf M."/>
            <person name="Daum C."/>
            <person name="Ng V."/>
            <person name="Clum A."/>
            <person name="Ohm R."/>
            <person name="Martin F."/>
            <person name="Silar P."/>
            <person name="Natvig D."/>
            <person name="Lalanne C."/>
            <person name="Gautier V."/>
            <person name="Ament-Velasquez S.L."/>
            <person name="Kruys A."/>
            <person name="Hutchinson M.I."/>
            <person name="Powell A.J."/>
            <person name="Barry K."/>
            <person name="Miller A.N."/>
            <person name="Grigoriev I.V."/>
            <person name="Debuchy R."/>
            <person name="Gladieux P."/>
            <person name="Thoren M.H."/>
            <person name="Johannesson H."/>
        </authorList>
    </citation>
    <scope>NUCLEOTIDE SEQUENCE</scope>
    <source>
        <strain evidence="13">CBS 315.58</strain>
    </source>
</reference>
<comment type="caution">
    <text evidence="13">The sequence shown here is derived from an EMBL/GenBank/DDBJ whole genome shotgun (WGS) entry which is preliminary data.</text>
</comment>
<keyword evidence="5 9" id="KW-0507">mRNA processing</keyword>
<dbReference type="InterPro" id="IPR027417">
    <property type="entry name" value="P-loop_NTPase"/>
</dbReference>
<evidence type="ECO:0000259" key="11">
    <source>
        <dbReference type="Pfam" id="PF16573"/>
    </source>
</evidence>
<keyword evidence="14" id="KW-1185">Reference proteome</keyword>
<dbReference type="GO" id="GO:0005524">
    <property type="term" value="F:ATP binding"/>
    <property type="evidence" value="ECO:0007669"/>
    <property type="project" value="UniProtKB-UniRule"/>
</dbReference>
<dbReference type="GO" id="GO:0051731">
    <property type="term" value="F:polynucleotide 5'-hydroxyl-kinase activity"/>
    <property type="evidence" value="ECO:0007669"/>
    <property type="project" value="InterPro"/>
</dbReference>
<feature type="binding site" evidence="9">
    <location>
        <position position="29"/>
    </location>
    <ligand>
        <name>ATP</name>
        <dbReference type="ChEBI" id="CHEBI:30616"/>
    </ligand>
</feature>
<evidence type="ECO:0000256" key="6">
    <source>
        <dbReference type="ARBA" id="ARBA00022741"/>
    </source>
</evidence>
<evidence type="ECO:0000259" key="10">
    <source>
        <dbReference type="Pfam" id="PF06807"/>
    </source>
</evidence>
<feature type="domain" description="Clp1 N-terminal" evidence="11">
    <location>
        <begin position="24"/>
        <end position="118"/>
    </location>
</feature>
<evidence type="ECO:0000259" key="12">
    <source>
        <dbReference type="Pfam" id="PF16575"/>
    </source>
</evidence>
<dbReference type="EMBL" id="MU863935">
    <property type="protein sequence ID" value="KAK4199208.1"/>
    <property type="molecule type" value="Genomic_DNA"/>
</dbReference>
<dbReference type="Proteomes" id="UP001303160">
    <property type="component" value="Unassembled WGS sequence"/>
</dbReference>
<accession>A0AAN7ATW4</accession>
<evidence type="ECO:0000256" key="3">
    <source>
        <dbReference type="ARBA" id="ARBA00018706"/>
    </source>
</evidence>
<reference evidence="13" key="1">
    <citation type="journal article" date="2023" name="Mol. Phylogenet. Evol.">
        <title>Genome-scale phylogeny and comparative genomics of the fungal order Sordariales.</title>
        <authorList>
            <person name="Hensen N."/>
            <person name="Bonometti L."/>
            <person name="Westerberg I."/>
            <person name="Brannstrom I.O."/>
            <person name="Guillou S."/>
            <person name="Cros-Aarteil S."/>
            <person name="Calhoun S."/>
            <person name="Haridas S."/>
            <person name="Kuo A."/>
            <person name="Mondo S."/>
            <person name="Pangilinan J."/>
            <person name="Riley R."/>
            <person name="LaButti K."/>
            <person name="Andreopoulos B."/>
            <person name="Lipzen A."/>
            <person name="Chen C."/>
            <person name="Yan M."/>
            <person name="Daum C."/>
            <person name="Ng V."/>
            <person name="Clum A."/>
            <person name="Steindorff A."/>
            <person name="Ohm R.A."/>
            <person name="Martin F."/>
            <person name="Silar P."/>
            <person name="Natvig D.O."/>
            <person name="Lalanne C."/>
            <person name="Gautier V."/>
            <person name="Ament-Velasquez S.L."/>
            <person name="Kruys A."/>
            <person name="Hutchinson M.I."/>
            <person name="Powell A.J."/>
            <person name="Barry K."/>
            <person name="Miller A.N."/>
            <person name="Grigoriev I.V."/>
            <person name="Debuchy R."/>
            <person name="Gladieux P."/>
            <person name="Hiltunen Thoren M."/>
            <person name="Johannesson H."/>
        </authorList>
    </citation>
    <scope>NUCLEOTIDE SEQUENCE</scope>
    <source>
        <strain evidence="13">CBS 315.58</strain>
    </source>
</reference>
<comment type="similarity">
    <text evidence="9">Belongs to the Clp1 family. Clp1 subfamily.</text>
</comment>
<dbReference type="InterPro" id="IPR032324">
    <property type="entry name" value="Clp1_N"/>
</dbReference>
<evidence type="ECO:0000256" key="4">
    <source>
        <dbReference type="ARBA" id="ARBA00019824"/>
    </source>
</evidence>
<dbReference type="InterPro" id="IPR045116">
    <property type="entry name" value="Clp1/Grc3"/>
</dbReference>
<keyword evidence="8 9" id="KW-0539">Nucleus</keyword>
<evidence type="ECO:0000256" key="9">
    <source>
        <dbReference type="HAMAP-Rule" id="MF_03035"/>
    </source>
</evidence>
<dbReference type="GO" id="GO:0006388">
    <property type="term" value="P:tRNA splicing, via endonucleolytic cleavage and ligation"/>
    <property type="evidence" value="ECO:0007669"/>
    <property type="project" value="TreeGrafter"/>
</dbReference>
<feature type="binding site" evidence="9">
    <location>
        <begin position="136"/>
        <end position="141"/>
    </location>
    <ligand>
        <name>ATP</name>
        <dbReference type="ChEBI" id="CHEBI:30616"/>
    </ligand>
</feature>
<evidence type="ECO:0000256" key="2">
    <source>
        <dbReference type="ARBA" id="ARBA00004123"/>
    </source>
</evidence>
<feature type="binding site" evidence="9">
    <location>
        <position position="68"/>
    </location>
    <ligand>
        <name>ATP</name>
        <dbReference type="ChEBI" id="CHEBI:30616"/>
    </ligand>
</feature>
<evidence type="ECO:0000256" key="5">
    <source>
        <dbReference type="ARBA" id="ARBA00022664"/>
    </source>
</evidence>
<dbReference type="Gene3D" id="3.40.50.300">
    <property type="entry name" value="P-loop containing nucleotide triphosphate hydrolases"/>
    <property type="match status" value="1"/>
</dbReference>
<feature type="domain" description="Clp1 P-loop" evidence="12">
    <location>
        <begin position="282"/>
        <end position="357"/>
    </location>
</feature>
<dbReference type="HAMAP" id="MF_03035">
    <property type="entry name" value="Clp1"/>
    <property type="match status" value="1"/>
</dbReference>
<feature type="domain" description="Clp1 C-terminal" evidence="10">
    <location>
        <begin position="364"/>
        <end position="464"/>
    </location>
</feature>
<comment type="function">
    <text evidence="1">Polynucleotide 5'-kinase involved in rRNA processing.</text>
</comment>
<evidence type="ECO:0000313" key="14">
    <source>
        <dbReference type="Proteomes" id="UP001303160"/>
    </source>
</evidence>
<protein>
    <recommendedName>
        <fullName evidence="4">Polynucleotide 5'-hydroxyl-kinase GRC3</fullName>
    </recommendedName>
    <alternativeName>
        <fullName evidence="3">Polynucleotide 5'-hydroxyl-kinase grc3</fullName>
    </alternativeName>
</protein>
<organism evidence="13 14">
    <name type="scientific">Triangularia verruculosa</name>
    <dbReference type="NCBI Taxonomy" id="2587418"/>
    <lineage>
        <taxon>Eukaryota</taxon>
        <taxon>Fungi</taxon>
        <taxon>Dikarya</taxon>
        <taxon>Ascomycota</taxon>
        <taxon>Pezizomycotina</taxon>
        <taxon>Sordariomycetes</taxon>
        <taxon>Sordariomycetidae</taxon>
        <taxon>Sordariales</taxon>
        <taxon>Podosporaceae</taxon>
        <taxon>Triangularia</taxon>
    </lineage>
</organism>
<dbReference type="AlphaFoldDB" id="A0AAN7ATW4"/>
<dbReference type="GO" id="GO:0005849">
    <property type="term" value="C:mRNA cleavage factor complex"/>
    <property type="evidence" value="ECO:0007669"/>
    <property type="project" value="UniProtKB-UniRule"/>
</dbReference>
<evidence type="ECO:0000256" key="1">
    <source>
        <dbReference type="ARBA" id="ARBA00003798"/>
    </source>
</evidence>
<dbReference type="InterPro" id="IPR038239">
    <property type="entry name" value="Clp1_N_sf"/>
</dbReference>
<dbReference type="Gene3D" id="2.40.30.330">
    <property type="entry name" value="Pre-mRNA cleavage complex subunit Clp1, C-terminal domain"/>
    <property type="match status" value="1"/>
</dbReference>
<dbReference type="PANTHER" id="PTHR12755">
    <property type="entry name" value="CLEAVAGE/POLYADENYLATION FACTOR IA SUBUNIT CLP1P"/>
    <property type="match status" value="1"/>
</dbReference>
<dbReference type="Gene3D" id="2.60.120.1030">
    <property type="entry name" value="Clp1, DNA binding domain"/>
    <property type="match status" value="1"/>
</dbReference>
<evidence type="ECO:0000256" key="7">
    <source>
        <dbReference type="ARBA" id="ARBA00022840"/>
    </source>
</evidence>
<proteinExistence type="inferred from homology"/>
<evidence type="ECO:0000256" key="8">
    <source>
        <dbReference type="ARBA" id="ARBA00023242"/>
    </source>
</evidence>
<dbReference type="SUPFAM" id="SSF52540">
    <property type="entry name" value="P-loop containing nucleoside triphosphate hydrolases"/>
    <property type="match status" value="1"/>
</dbReference>
<keyword evidence="7 9" id="KW-0067">ATP-binding</keyword>
<dbReference type="InterPro" id="IPR038238">
    <property type="entry name" value="Clp1_C_sf"/>
</dbReference>
<comment type="function">
    <text evidence="9">Required for endonucleolytic cleavage during polyadenylation-dependent pre-mRNA 3'-end formation.</text>
</comment>